<accession>A0A5B8BYL3</accession>
<evidence type="ECO:0000313" key="4">
    <source>
        <dbReference type="Proteomes" id="UP000314616"/>
    </source>
</evidence>
<evidence type="ECO:0000256" key="1">
    <source>
        <dbReference type="SAM" id="Phobius"/>
    </source>
</evidence>
<feature type="transmembrane region" description="Helical" evidence="1">
    <location>
        <begin position="158"/>
        <end position="176"/>
    </location>
</feature>
<reference evidence="3 4" key="1">
    <citation type="submission" date="2019-05" db="EMBL/GenBank/DDBJ databases">
        <title>Georgenia *** sp. nov., and Georgenia *** sp. nov., isolated from the intestinal contents of plateau pika (Ochotona curzoniae) in the Qinghai-Tibet plateau of China.</title>
        <authorList>
            <person name="Tian Z."/>
        </authorList>
    </citation>
    <scope>NUCLEOTIDE SEQUENCE [LARGE SCALE GENOMIC DNA]</scope>
    <source>
        <strain evidence="3 4">Z443</strain>
    </source>
</reference>
<dbReference type="GO" id="GO:0080120">
    <property type="term" value="P:CAAX-box protein maturation"/>
    <property type="evidence" value="ECO:0007669"/>
    <property type="project" value="UniProtKB-ARBA"/>
</dbReference>
<name>A0A5B8BYL3_9MICO</name>
<protein>
    <submittedName>
        <fullName evidence="3">CPBP family intramembrane metalloprotease</fullName>
    </submittedName>
</protein>
<dbReference type="GO" id="GO:0004175">
    <property type="term" value="F:endopeptidase activity"/>
    <property type="evidence" value="ECO:0007669"/>
    <property type="project" value="UniProtKB-ARBA"/>
</dbReference>
<feature type="transmembrane region" description="Helical" evidence="1">
    <location>
        <begin position="242"/>
        <end position="260"/>
    </location>
</feature>
<dbReference type="KEGG" id="gyu:FE374_00630"/>
<keyword evidence="1" id="KW-0812">Transmembrane</keyword>
<organism evidence="3 4">
    <name type="scientific">Georgenia yuyongxinii</name>
    <dbReference type="NCBI Taxonomy" id="2589797"/>
    <lineage>
        <taxon>Bacteria</taxon>
        <taxon>Bacillati</taxon>
        <taxon>Actinomycetota</taxon>
        <taxon>Actinomycetes</taxon>
        <taxon>Micrococcales</taxon>
        <taxon>Bogoriellaceae</taxon>
        <taxon>Georgenia</taxon>
    </lineage>
</organism>
<keyword evidence="3" id="KW-0378">Hydrolase</keyword>
<evidence type="ECO:0000259" key="2">
    <source>
        <dbReference type="Pfam" id="PF02517"/>
    </source>
</evidence>
<sequence>MNTLRTASPVTRTVAAHPVASAATALVGLTWVTHLGALAAGLPPEAALLVQLLLFVVVPVGAAAVIGGRAEVRRLLAGLLRWRIGVGWWLVVLVALPVLTAAVALATGTYTGPADGWTTEIVRYLVLGVLVLGVLGNLAEETAWGGFVQRRLMDRHGFFAGSLLAAVPFALIHLPLAFDEHGLTGTSWRDVAVTWAVLFAVAPVMRLLLGSVFLGTGGSILAIGLLHASFNASGNLSVLGGGWWQNAVALVVLTVVVLAVRRVRGVRDHEDDQTARERVATGQAVTAR</sequence>
<dbReference type="GO" id="GO:0008237">
    <property type="term" value="F:metallopeptidase activity"/>
    <property type="evidence" value="ECO:0007669"/>
    <property type="project" value="UniProtKB-KW"/>
</dbReference>
<keyword evidence="1" id="KW-1133">Transmembrane helix</keyword>
<evidence type="ECO:0000313" key="3">
    <source>
        <dbReference type="EMBL" id="QDC23333.1"/>
    </source>
</evidence>
<feature type="domain" description="CAAX prenyl protease 2/Lysostaphin resistance protein A-like" evidence="2">
    <location>
        <begin position="125"/>
        <end position="232"/>
    </location>
</feature>
<keyword evidence="3" id="KW-0645">Protease</keyword>
<gene>
    <name evidence="3" type="ORF">FE374_00630</name>
</gene>
<feature type="transmembrane region" description="Helical" evidence="1">
    <location>
        <begin position="86"/>
        <end position="109"/>
    </location>
</feature>
<dbReference type="OrthoDB" id="3693644at2"/>
<dbReference type="AlphaFoldDB" id="A0A5B8BYL3"/>
<feature type="transmembrane region" description="Helical" evidence="1">
    <location>
        <begin position="20"/>
        <end position="40"/>
    </location>
</feature>
<proteinExistence type="predicted"/>
<feature type="transmembrane region" description="Helical" evidence="1">
    <location>
        <begin position="188"/>
        <end position="205"/>
    </location>
</feature>
<dbReference type="Proteomes" id="UP000314616">
    <property type="component" value="Chromosome"/>
</dbReference>
<dbReference type="GO" id="GO:0006508">
    <property type="term" value="P:proteolysis"/>
    <property type="evidence" value="ECO:0007669"/>
    <property type="project" value="UniProtKB-KW"/>
</dbReference>
<dbReference type="InterPro" id="IPR003675">
    <property type="entry name" value="Rce1/LyrA-like_dom"/>
</dbReference>
<dbReference type="EMBL" id="CP040915">
    <property type="protein sequence ID" value="QDC23333.1"/>
    <property type="molecule type" value="Genomic_DNA"/>
</dbReference>
<keyword evidence="3" id="KW-0482">Metalloprotease</keyword>
<dbReference type="Pfam" id="PF02517">
    <property type="entry name" value="Rce1-like"/>
    <property type="match status" value="1"/>
</dbReference>
<feature type="transmembrane region" description="Helical" evidence="1">
    <location>
        <begin position="121"/>
        <end position="138"/>
    </location>
</feature>
<feature type="transmembrane region" description="Helical" evidence="1">
    <location>
        <begin position="212"/>
        <end position="230"/>
    </location>
</feature>
<keyword evidence="1" id="KW-0472">Membrane</keyword>
<feature type="transmembrane region" description="Helical" evidence="1">
    <location>
        <begin position="46"/>
        <end position="66"/>
    </location>
</feature>
<dbReference type="RefSeq" id="WP_139926775.1">
    <property type="nucleotide sequence ID" value="NZ_CP040915.1"/>
</dbReference>